<organism evidence="12 13">
    <name type="scientific">Candidatus Magnetobacterium casense</name>
    <dbReference type="NCBI Taxonomy" id="1455061"/>
    <lineage>
        <taxon>Bacteria</taxon>
        <taxon>Pseudomonadati</taxon>
        <taxon>Nitrospirota</taxon>
        <taxon>Thermodesulfovibrionia</taxon>
        <taxon>Thermodesulfovibrionales</taxon>
        <taxon>Candidatus Magnetobacteriaceae</taxon>
        <taxon>Candidatus Magnetobacterium</taxon>
    </lineage>
</organism>
<keyword evidence="4" id="KW-0547">Nucleotide-binding</keyword>
<protein>
    <recommendedName>
        <fullName evidence="14">Pyruvate phosphate dikinase AMP/ATP-binding domain-containing protein</fullName>
    </recommendedName>
</protein>
<keyword evidence="13" id="KW-1185">Reference proteome</keyword>
<evidence type="ECO:0000256" key="2">
    <source>
        <dbReference type="ARBA" id="ARBA00022679"/>
    </source>
</evidence>
<name>A0ABS6S1Q3_9BACT</name>
<dbReference type="Proteomes" id="UP001196980">
    <property type="component" value="Unassembled WGS sequence"/>
</dbReference>
<comment type="cofactor">
    <cofactor evidence="1">
        <name>Mg(2+)</name>
        <dbReference type="ChEBI" id="CHEBI:18420"/>
    </cofactor>
</comment>
<evidence type="ECO:0000256" key="7">
    <source>
        <dbReference type="ARBA" id="ARBA00022842"/>
    </source>
</evidence>
<feature type="domain" description="Alpha-glucan water dikinase-like N-terminal Ig-like" evidence="11">
    <location>
        <begin position="7"/>
        <end position="122"/>
    </location>
</feature>
<evidence type="ECO:0000256" key="1">
    <source>
        <dbReference type="ARBA" id="ARBA00001946"/>
    </source>
</evidence>
<proteinExistence type="predicted"/>
<dbReference type="PANTHER" id="PTHR46999">
    <property type="entry name" value="ALPHA-GLUCAN WATER DIKINASE 1, CHLOROPLASTIC-RELATED"/>
    <property type="match status" value="1"/>
</dbReference>
<dbReference type="InterPro" id="IPR002192">
    <property type="entry name" value="PPDK_AMP/ATP-bd"/>
</dbReference>
<dbReference type="EMBL" id="JABXWD010000285">
    <property type="protein sequence ID" value="MBV6342577.1"/>
    <property type="molecule type" value="Genomic_DNA"/>
</dbReference>
<reference evidence="12 13" key="1">
    <citation type="journal article" date="2020" name="J Geophys Res Biogeosci">
        <title>Magnetotaxis as an Adaptation to Enable Bacterial Shuttling of Microbial Sulfur and Sulfur Cycling Across Aquatic Oxic#Anoxic Interfaces.</title>
        <authorList>
            <person name="Li J."/>
            <person name="Liu P."/>
            <person name="Wang J."/>
            <person name="Roberts A.P."/>
            <person name="Pan Y."/>
        </authorList>
    </citation>
    <scope>NUCLEOTIDE SEQUENCE [LARGE SCALE GENOMIC DNA]</scope>
    <source>
        <strain evidence="12 13">MYR-1_YQ</strain>
    </source>
</reference>
<dbReference type="InterPro" id="IPR056301">
    <property type="entry name" value="GWD-like_N_Ig"/>
</dbReference>
<keyword evidence="3" id="KW-0479">Metal-binding</keyword>
<feature type="domain" description="Pyruvate phosphate dikinase AMP/ATP-binding" evidence="9">
    <location>
        <begin position="822"/>
        <end position="895"/>
    </location>
</feature>
<dbReference type="Pfam" id="PF01326">
    <property type="entry name" value="PPDK_N"/>
    <property type="match status" value="1"/>
</dbReference>
<keyword evidence="6" id="KW-0067">ATP-binding</keyword>
<sequence>MTTSHEINIDRAIKLLVESHELDDHIELRLSLQDQRKCLLHWGLCANRLAKWQVPPETYWPQQSVPFQHTAIQSPFQPNHSGGKLTIRIARDMGFSVLSFVLFFPEENRWDNNHGKNYQVPFVSHTQTESALKDEGLLHIAERIINGEMGNHSWTLMHRFNLCHDLCDGLRGVGFSLLFVWLRYSFLRQLDWQRNYNTQPRELSHSVERLTLKLAEKFINEPDLHEIIALMMTTLGAGGDGQRIRDEILQIMHRHRIKEVTGHFLEEWHQKLHNNTTADDIAICEAYIQFLHSNGNHDVFYSTLMAAGINRERLAAFERPIKTPPDFVPHLKDALLHDFGNYLNILKAVHSGTDLYRATNAALYLFDHNTQHKLRSILHNRELSLFSVASAITEVCREIAMRLNSERDRKRVRDLLFLSLALEEHLRILIERNVNQHMGVEELTRLIAVVVENILLTNTTDELRACSGYLGKLSFQDNEGSATPGSMWRYHCLAILERLKRLLGGFIDRYYRMFHDNAQFLGKAFNADSWTVNLFTEEVIRTRLIFALSLLLQYLETALLKQGILPQWQVISRHNAVGTVEVVDTLHRVTHSTFNTSTIIITDKVVGDEEIPKGVTAIISANNIDVVSHLGVRARNGAVLFATCYNKDVIERLKSFKGRCLSLLVTAAGEVLFEDTATPDVTSAQRPEARQKISLTPRNNAFETYALTSDQFSATTAGLKSNNLAALRDKLPNWIHTPASVVIPFGIFDHLMQLSVNADVKRLYDDQVSALATTDQGVTAALDAIKQTIMSLNPPDALFQALSDAMQREGISPPDNWSEGWRCIKQVYASAWNERAYLSRKNMGIPHEGLSMAVLIQRVIEAEYAFVIHTLNPINNSRDELYAEVVLGLGETLVGNFPGRALSFTCNKTDKTLSPIFYPSKGVGLYGGGLIFRSDTNAEDLMGYAGAGLYDSILLPASREVVLNYADEALLWDKSLQAGLMRAIAETGIAIENITGSPQDIEGVYCKGTYYVVQSRAQM</sequence>
<accession>A0ABS6S1Q3</accession>
<comment type="caution">
    <text evidence="12">The sequence shown here is derived from an EMBL/GenBank/DDBJ whole genome shotgun (WGS) entry which is preliminary data.</text>
</comment>
<evidence type="ECO:0000313" key="13">
    <source>
        <dbReference type="Proteomes" id="UP001196980"/>
    </source>
</evidence>
<evidence type="ECO:0000256" key="4">
    <source>
        <dbReference type="ARBA" id="ARBA00022741"/>
    </source>
</evidence>
<evidence type="ECO:0000256" key="6">
    <source>
        <dbReference type="ARBA" id="ARBA00022840"/>
    </source>
</evidence>
<evidence type="ECO:0000256" key="3">
    <source>
        <dbReference type="ARBA" id="ARBA00022723"/>
    </source>
</evidence>
<evidence type="ECO:0000256" key="5">
    <source>
        <dbReference type="ARBA" id="ARBA00022777"/>
    </source>
</evidence>
<gene>
    <name evidence="12" type="ORF">HWQ67_13390</name>
</gene>
<feature type="domain" description="Alpha-glucan water dikinase phosphohistidine-like" evidence="10">
    <location>
        <begin position="567"/>
        <end position="674"/>
    </location>
</feature>
<evidence type="ECO:0000259" key="10">
    <source>
        <dbReference type="Pfam" id="PF22973"/>
    </source>
</evidence>
<evidence type="ECO:0008006" key="14">
    <source>
        <dbReference type="Google" id="ProtNLM"/>
    </source>
</evidence>
<keyword evidence="8" id="KW-0119">Carbohydrate metabolism</keyword>
<evidence type="ECO:0000313" key="12">
    <source>
        <dbReference type="EMBL" id="MBV6342577.1"/>
    </source>
</evidence>
<dbReference type="RefSeq" id="WP_218253193.1">
    <property type="nucleotide sequence ID" value="NZ_JABXWD010000285.1"/>
</dbReference>
<keyword evidence="7" id="KW-0460">Magnesium</keyword>
<evidence type="ECO:0000256" key="8">
    <source>
        <dbReference type="ARBA" id="ARBA00023277"/>
    </source>
</evidence>
<dbReference type="Pfam" id="PF23166">
    <property type="entry name" value="Ig_N_CWD1"/>
    <property type="match status" value="1"/>
</dbReference>
<dbReference type="PANTHER" id="PTHR46999:SF1">
    <property type="entry name" value="ALPHA-GLUCAN WATER DIKINASE 1, CHLOROPLASTIC"/>
    <property type="match status" value="1"/>
</dbReference>
<dbReference type="Pfam" id="PF22973">
    <property type="entry name" value="GWD1_pHisD"/>
    <property type="match status" value="1"/>
</dbReference>
<keyword evidence="5" id="KW-0418">Kinase</keyword>
<dbReference type="InterPro" id="IPR054481">
    <property type="entry name" value="GWD1_pHisD"/>
</dbReference>
<evidence type="ECO:0000259" key="11">
    <source>
        <dbReference type="Pfam" id="PF23166"/>
    </source>
</evidence>
<keyword evidence="2" id="KW-0808">Transferase</keyword>
<evidence type="ECO:0000259" key="9">
    <source>
        <dbReference type="Pfam" id="PF01326"/>
    </source>
</evidence>